<feature type="transmembrane region" description="Helical" evidence="1">
    <location>
        <begin position="47"/>
        <end position="70"/>
    </location>
</feature>
<feature type="transmembrane region" description="Helical" evidence="1">
    <location>
        <begin position="166"/>
        <end position="185"/>
    </location>
</feature>
<dbReference type="Proteomes" id="UP000887566">
    <property type="component" value="Unplaced"/>
</dbReference>
<name>A0A914WDE1_9BILA</name>
<accession>A0A914WDE1</accession>
<keyword evidence="1" id="KW-0472">Membrane</keyword>
<feature type="transmembrane region" description="Helical" evidence="1">
    <location>
        <begin position="389"/>
        <end position="406"/>
    </location>
</feature>
<keyword evidence="1" id="KW-1133">Transmembrane helix</keyword>
<evidence type="ECO:0000313" key="2">
    <source>
        <dbReference type="Proteomes" id="UP000887566"/>
    </source>
</evidence>
<feature type="transmembrane region" description="Helical" evidence="1">
    <location>
        <begin position="126"/>
        <end position="146"/>
    </location>
</feature>
<reference evidence="3" key="1">
    <citation type="submission" date="2022-11" db="UniProtKB">
        <authorList>
            <consortium name="WormBaseParasite"/>
        </authorList>
    </citation>
    <scope>IDENTIFICATION</scope>
</reference>
<keyword evidence="2" id="KW-1185">Reference proteome</keyword>
<keyword evidence="1" id="KW-0812">Transmembrane</keyword>
<protein>
    <submittedName>
        <fullName evidence="3">Gustatory receptor</fullName>
    </submittedName>
</protein>
<evidence type="ECO:0000313" key="3">
    <source>
        <dbReference type="WBParaSite" id="PSAMB.scaffold36size104415.g933.t1"/>
    </source>
</evidence>
<feature type="transmembrane region" description="Helical" evidence="1">
    <location>
        <begin position="352"/>
        <end position="369"/>
    </location>
</feature>
<sequence>MTSVRIRWLMKPHHMFQISIYLIFVLCMFLNVYVLLSRDDTIYYLRIYHAIVGGLMIACSVVMIEFLYRMRNLPKLDEPHEIPLPALVGAIALTIGIDIGYMYLMIFNFAFSNCDKLIDALYGSELYLDCLNSVLTIVFCTLSLVYIMQRRFYGAINTNLDKVGRLWVNATFAVMWIKIVVYKGYLSHQELCQRQELEGYWCPVIKRHYECDPSNDLKGTQKIWYYMNKGMLNGAIISCAAEFFPVLIIAHWLACGGAEEKAEDILRRKRKKQGVRGLMQEFMRDISRVYTANPNANVPPLEIRQITKVAFNILAFVTTVFMIARWVVFFYYSIDFDHLIAAHWGWSDGVQLPANVLQFSLFLATYLWGRSVSSDRLDAHHKAHARGDIITLFGCCVVLFVKLVLQAVELEFQSSDGYIYRSEAIVRTISLVLVQVRSFGIFRRLRWAPVGA</sequence>
<proteinExistence type="predicted"/>
<feature type="transmembrane region" description="Helical" evidence="1">
    <location>
        <begin position="309"/>
        <end position="332"/>
    </location>
</feature>
<dbReference type="WBParaSite" id="PSAMB.scaffold36size104415.g933.t1">
    <property type="protein sequence ID" value="PSAMB.scaffold36size104415.g933.t1"/>
    <property type="gene ID" value="PSAMB.scaffold36size104415.g933"/>
</dbReference>
<feature type="transmembrane region" description="Helical" evidence="1">
    <location>
        <begin position="82"/>
        <end position="106"/>
    </location>
</feature>
<evidence type="ECO:0000256" key="1">
    <source>
        <dbReference type="SAM" id="Phobius"/>
    </source>
</evidence>
<feature type="transmembrane region" description="Helical" evidence="1">
    <location>
        <begin position="15"/>
        <end position="35"/>
    </location>
</feature>
<organism evidence="2 3">
    <name type="scientific">Plectus sambesii</name>
    <dbReference type="NCBI Taxonomy" id="2011161"/>
    <lineage>
        <taxon>Eukaryota</taxon>
        <taxon>Metazoa</taxon>
        <taxon>Ecdysozoa</taxon>
        <taxon>Nematoda</taxon>
        <taxon>Chromadorea</taxon>
        <taxon>Plectida</taxon>
        <taxon>Plectina</taxon>
        <taxon>Plectoidea</taxon>
        <taxon>Plectidae</taxon>
        <taxon>Plectus</taxon>
    </lineage>
</organism>
<dbReference type="AlphaFoldDB" id="A0A914WDE1"/>